<dbReference type="PANTHER" id="PTHR43537:SF41">
    <property type="entry name" value="TRANSCRIPTIONAL REGULATORY PROTEIN"/>
    <property type="match status" value="1"/>
</dbReference>
<feature type="domain" description="HTH gntR-type" evidence="4">
    <location>
        <begin position="1"/>
        <end position="68"/>
    </location>
</feature>
<evidence type="ECO:0000313" key="6">
    <source>
        <dbReference type="Proteomes" id="UP000197361"/>
    </source>
</evidence>
<dbReference type="InterPro" id="IPR008920">
    <property type="entry name" value="TF_FadR/GntR_C"/>
</dbReference>
<dbReference type="InterPro" id="IPR036390">
    <property type="entry name" value="WH_DNA-bd_sf"/>
</dbReference>
<reference evidence="5 6" key="1">
    <citation type="journal article" date="2010" name="Int. J. Syst. Evol. Microbiol.">
        <title>Sphingopyxis bauzanensis sp. nov., a psychrophilic bacterium isolated from soil.</title>
        <authorList>
            <person name="Zhang D.C."/>
            <person name="Liu H.C."/>
            <person name="Xin Y.H."/>
            <person name="Zhou Y.G."/>
            <person name="Schinner F."/>
            <person name="Margesin R."/>
        </authorList>
    </citation>
    <scope>NUCLEOTIDE SEQUENCE [LARGE SCALE GENOMIC DNA]</scope>
    <source>
        <strain evidence="5 6">DSM 22271</strain>
    </source>
</reference>
<dbReference type="InterPro" id="IPR036388">
    <property type="entry name" value="WH-like_DNA-bd_sf"/>
</dbReference>
<dbReference type="AlphaFoldDB" id="A0A246K2L1"/>
<evidence type="ECO:0000313" key="5">
    <source>
        <dbReference type="EMBL" id="OWQ99784.1"/>
    </source>
</evidence>
<evidence type="ECO:0000259" key="4">
    <source>
        <dbReference type="PROSITE" id="PS50949"/>
    </source>
</evidence>
<sequence>MTVADSATDEIRRRILAGELADGTPVRQDALAEELGSSRIPIREALSRLEAEGLVASYPHRGYVVTALSRDEIKELFELRAMLEPELLRVAIPRMTEEHFAEAQAVLDQYTANLDSEDVHLWGELNTRYHLALYAASERRKTIEIVRSLLVNTDRYTRLVITLDHGVDSAKDDHGGLLDLCRRGAINQAVALTRDHIQRAEAGLLDMLDNQAP</sequence>
<dbReference type="Pfam" id="PF00392">
    <property type="entry name" value="GntR"/>
    <property type="match status" value="1"/>
</dbReference>
<dbReference type="OrthoDB" id="7620579at2"/>
<dbReference type="InterPro" id="IPR011711">
    <property type="entry name" value="GntR_C"/>
</dbReference>
<gene>
    <name evidence="5" type="ORF">CDQ92_02070</name>
</gene>
<dbReference type="SUPFAM" id="SSF46785">
    <property type="entry name" value="Winged helix' DNA-binding domain"/>
    <property type="match status" value="1"/>
</dbReference>
<dbReference type="Gene3D" id="1.20.120.530">
    <property type="entry name" value="GntR ligand-binding domain-like"/>
    <property type="match status" value="1"/>
</dbReference>
<proteinExistence type="predicted"/>
<dbReference type="PROSITE" id="PS50949">
    <property type="entry name" value="HTH_GNTR"/>
    <property type="match status" value="1"/>
</dbReference>
<dbReference type="Pfam" id="PF07729">
    <property type="entry name" value="FCD"/>
    <property type="match status" value="1"/>
</dbReference>
<organism evidence="5 6">
    <name type="scientific">Sphingopyxis bauzanensis</name>
    <dbReference type="NCBI Taxonomy" id="651663"/>
    <lineage>
        <taxon>Bacteria</taxon>
        <taxon>Pseudomonadati</taxon>
        <taxon>Pseudomonadota</taxon>
        <taxon>Alphaproteobacteria</taxon>
        <taxon>Sphingomonadales</taxon>
        <taxon>Sphingomonadaceae</taxon>
        <taxon>Sphingopyxis</taxon>
    </lineage>
</organism>
<evidence type="ECO:0000256" key="1">
    <source>
        <dbReference type="ARBA" id="ARBA00023015"/>
    </source>
</evidence>
<dbReference type="InterPro" id="IPR000524">
    <property type="entry name" value="Tscrpt_reg_HTH_GntR"/>
</dbReference>
<keyword evidence="3" id="KW-0804">Transcription</keyword>
<evidence type="ECO:0000256" key="3">
    <source>
        <dbReference type="ARBA" id="ARBA00023163"/>
    </source>
</evidence>
<keyword evidence="6" id="KW-1185">Reference proteome</keyword>
<dbReference type="GO" id="GO:0003677">
    <property type="term" value="F:DNA binding"/>
    <property type="evidence" value="ECO:0007669"/>
    <property type="project" value="UniProtKB-KW"/>
</dbReference>
<dbReference type="GO" id="GO:0003700">
    <property type="term" value="F:DNA-binding transcription factor activity"/>
    <property type="evidence" value="ECO:0007669"/>
    <property type="project" value="InterPro"/>
</dbReference>
<name>A0A246K2L1_9SPHN</name>
<keyword evidence="2" id="KW-0238">DNA-binding</keyword>
<dbReference type="PRINTS" id="PR00035">
    <property type="entry name" value="HTHGNTR"/>
</dbReference>
<keyword evidence="1" id="KW-0805">Transcription regulation</keyword>
<dbReference type="Proteomes" id="UP000197361">
    <property type="component" value="Unassembled WGS sequence"/>
</dbReference>
<dbReference type="PANTHER" id="PTHR43537">
    <property type="entry name" value="TRANSCRIPTIONAL REGULATOR, GNTR FAMILY"/>
    <property type="match status" value="1"/>
</dbReference>
<evidence type="ECO:0000256" key="2">
    <source>
        <dbReference type="ARBA" id="ARBA00023125"/>
    </source>
</evidence>
<dbReference type="SUPFAM" id="SSF48008">
    <property type="entry name" value="GntR ligand-binding domain-like"/>
    <property type="match status" value="1"/>
</dbReference>
<dbReference type="Gene3D" id="1.10.10.10">
    <property type="entry name" value="Winged helix-like DNA-binding domain superfamily/Winged helix DNA-binding domain"/>
    <property type="match status" value="1"/>
</dbReference>
<dbReference type="SMART" id="SM00345">
    <property type="entry name" value="HTH_GNTR"/>
    <property type="match status" value="1"/>
</dbReference>
<dbReference type="CDD" id="cd07377">
    <property type="entry name" value="WHTH_GntR"/>
    <property type="match status" value="1"/>
</dbReference>
<accession>A0A246K2L1</accession>
<protein>
    <submittedName>
        <fullName evidence="5">GntR family transcriptional regulator</fullName>
    </submittedName>
</protein>
<comment type="caution">
    <text evidence="5">The sequence shown here is derived from an EMBL/GenBank/DDBJ whole genome shotgun (WGS) entry which is preliminary data.</text>
</comment>
<dbReference type="EMBL" id="NISK01000001">
    <property type="protein sequence ID" value="OWQ99784.1"/>
    <property type="molecule type" value="Genomic_DNA"/>
</dbReference>
<dbReference type="SMART" id="SM00895">
    <property type="entry name" value="FCD"/>
    <property type="match status" value="1"/>
</dbReference>